<dbReference type="AlphaFoldDB" id="A0A026WC45"/>
<protein>
    <submittedName>
        <fullName evidence="2">Uncharacterized protein</fullName>
    </submittedName>
</protein>
<dbReference type="EMBL" id="KK107276">
    <property type="protein sequence ID" value="EZA53630.1"/>
    <property type="molecule type" value="Genomic_DNA"/>
</dbReference>
<gene>
    <name evidence="2" type="ORF">X777_06894</name>
</gene>
<feature type="region of interest" description="Disordered" evidence="1">
    <location>
        <begin position="1"/>
        <end position="20"/>
    </location>
</feature>
<evidence type="ECO:0000313" key="2">
    <source>
        <dbReference type="EMBL" id="EZA53630.1"/>
    </source>
</evidence>
<keyword evidence="3" id="KW-1185">Reference proteome</keyword>
<proteinExistence type="predicted"/>
<evidence type="ECO:0000256" key="1">
    <source>
        <dbReference type="SAM" id="MobiDB-lite"/>
    </source>
</evidence>
<dbReference type="Proteomes" id="UP000053097">
    <property type="component" value="Unassembled WGS sequence"/>
</dbReference>
<reference evidence="2 3" key="1">
    <citation type="journal article" date="2014" name="Curr. Biol.">
        <title>The genome of the clonal raider ant Cerapachys biroi.</title>
        <authorList>
            <person name="Oxley P.R."/>
            <person name="Ji L."/>
            <person name="Fetter-Pruneda I."/>
            <person name="McKenzie S.K."/>
            <person name="Li C."/>
            <person name="Hu H."/>
            <person name="Zhang G."/>
            <person name="Kronauer D.J."/>
        </authorList>
    </citation>
    <scope>NUCLEOTIDE SEQUENCE [LARGE SCALE GENOMIC DNA]</scope>
</reference>
<sequence length="101" mass="11447">MFPEISSPVTGSISGARAGNAEEARRTVTYAQLQVQSRNATARQERYARGIRLWCLGKRFSVARKKWSASDISDIRCDRLRFMTITVCVTRTSECRDRTGE</sequence>
<name>A0A026WC45_OOCBI</name>
<accession>A0A026WC45</accession>
<evidence type="ECO:0000313" key="3">
    <source>
        <dbReference type="Proteomes" id="UP000053097"/>
    </source>
</evidence>
<organism evidence="2 3">
    <name type="scientific">Ooceraea biroi</name>
    <name type="common">Clonal raider ant</name>
    <name type="synonym">Cerapachys biroi</name>
    <dbReference type="NCBI Taxonomy" id="2015173"/>
    <lineage>
        <taxon>Eukaryota</taxon>
        <taxon>Metazoa</taxon>
        <taxon>Ecdysozoa</taxon>
        <taxon>Arthropoda</taxon>
        <taxon>Hexapoda</taxon>
        <taxon>Insecta</taxon>
        <taxon>Pterygota</taxon>
        <taxon>Neoptera</taxon>
        <taxon>Endopterygota</taxon>
        <taxon>Hymenoptera</taxon>
        <taxon>Apocrita</taxon>
        <taxon>Aculeata</taxon>
        <taxon>Formicoidea</taxon>
        <taxon>Formicidae</taxon>
        <taxon>Dorylinae</taxon>
        <taxon>Ooceraea</taxon>
    </lineage>
</organism>